<accession>A0ABV4GJ24</accession>
<comment type="caution">
    <text evidence="2">The sequence shown here is derived from an EMBL/GenBank/DDBJ whole genome shotgun (WGS) entry which is preliminary data.</text>
</comment>
<feature type="region of interest" description="Disordered" evidence="1">
    <location>
        <begin position="74"/>
        <end position="94"/>
    </location>
</feature>
<gene>
    <name evidence="2" type="ORF">ABH992_003693</name>
</gene>
<organism evidence="2 3">
    <name type="scientific">Bradyrhizobium yuanmingense</name>
    <dbReference type="NCBI Taxonomy" id="108015"/>
    <lineage>
        <taxon>Bacteria</taxon>
        <taxon>Pseudomonadati</taxon>
        <taxon>Pseudomonadota</taxon>
        <taxon>Alphaproteobacteria</taxon>
        <taxon>Hyphomicrobiales</taxon>
        <taxon>Nitrobacteraceae</taxon>
        <taxon>Bradyrhizobium</taxon>
    </lineage>
</organism>
<reference evidence="2 3" key="1">
    <citation type="submission" date="2024-07" db="EMBL/GenBank/DDBJ databases">
        <title>Genomic Encyclopedia of Type Strains, Phase V (KMG-V): Genome sequencing to study the core and pangenomes of soil and plant-associated prokaryotes.</title>
        <authorList>
            <person name="Whitman W."/>
        </authorList>
    </citation>
    <scope>NUCLEOTIDE SEQUENCE [LARGE SCALE GENOMIC DNA]</scope>
    <source>
        <strain evidence="2 3">USDA 222</strain>
    </source>
</reference>
<evidence type="ECO:0000256" key="1">
    <source>
        <dbReference type="SAM" id="MobiDB-lite"/>
    </source>
</evidence>
<name>A0ABV4GJ24_9BRAD</name>
<evidence type="ECO:0000313" key="2">
    <source>
        <dbReference type="EMBL" id="MEY9471294.1"/>
    </source>
</evidence>
<protein>
    <submittedName>
        <fullName evidence="2">Uncharacterized protein</fullName>
    </submittedName>
</protein>
<dbReference type="EMBL" id="JBGBZN010000002">
    <property type="protein sequence ID" value="MEY9471294.1"/>
    <property type="molecule type" value="Genomic_DNA"/>
</dbReference>
<evidence type="ECO:0000313" key="3">
    <source>
        <dbReference type="Proteomes" id="UP001565474"/>
    </source>
</evidence>
<sequence>MILIDLDGHADCASVLTAGAHNATAEPITNVRRVSFLISRPWSCCFLSSREDRSDETSEERGCLTCGTVSATKQVTSTTRKTNSDGGSSPPHTTRFPVRSATAFCTKYIITSVMIVVVTTT</sequence>
<dbReference type="Proteomes" id="UP001565474">
    <property type="component" value="Unassembled WGS sequence"/>
</dbReference>
<proteinExistence type="predicted"/>
<feature type="compositionally biased region" description="Polar residues" evidence="1">
    <location>
        <begin position="74"/>
        <end position="92"/>
    </location>
</feature>
<keyword evidence="3" id="KW-1185">Reference proteome</keyword>